<evidence type="ECO:0000313" key="2">
    <source>
        <dbReference type="EMBL" id="CAB4613373.1"/>
    </source>
</evidence>
<organism evidence="2">
    <name type="scientific">freshwater metagenome</name>
    <dbReference type="NCBI Taxonomy" id="449393"/>
    <lineage>
        <taxon>unclassified sequences</taxon>
        <taxon>metagenomes</taxon>
        <taxon>ecological metagenomes</taxon>
    </lineage>
</organism>
<proteinExistence type="predicted"/>
<dbReference type="EMBL" id="CAEZVF010000001">
    <property type="protein sequence ID" value="CAB4613373.1"/>
    <property type="molecule type" value="Genomic_DNA"/>
</dbReference>
<feature type="transmembrane region" description="Helical" evidence="1">
    <location>
        <begin position="20"/>
        <end position="39"/>
    </location>
</feature>
<protein>
    <submittedName>
        <fullName evidence="2">Unannotated protein</fullName>
    </submittedName>
</protein>
<accession>A0A6J6HLF5</accession>
<evidence type="ECO:0000256" key="1">
    <source>
        <dbReference type="SAM" id="Phobius"/>
    </source>
</evidence>
<name>A0A6J6HLF5_9ZZZZ</name>
<keyword evidence="1" id="KW-1133">Transmembrane helix</keyword>
<keyword evidence="1" id="KW-0472">Membrane</keyword>
<reference evidence="2" key="1">
    <citation type="submission" date="2020-05" db="EMBL/GenBank/DDBJ databases">
        <authorList>
            <person name="Chiriac C."/>
            <person name="Salcher M."/>
            <person name="Ghai R."/>
            <person name="Kavagutti S V."/>
        </authorList>
    </citation>
    <scope>NUCLEOTIDE SEQUENCE</scope>
</reference>
<dbReference type="AlphaFoldDB" id="A0A6J6HLF5"/>
<sequence>MSPVDPQEPTRTHRRIRTSFGVAAVIVILLVATAPSLLLQSDPPPVAVQGQTFVVPTSPVATVAQPPTDAEGVERQAISAVLADRSAAVVGNQSQTFMDTVGQRDVAFTTAQLRLVTNLITVPFKQWDYTLLNKLGASDSAAQRSREKFGPNTVTYQVGVRYRLEGFASPPVVVLRTMSFVPDGDTWKVVADTDSGRFRQPWDVDVISLVRSNDVLMLVLGNAKPSSSLKEQAGQAVRDVTTFWGTDWDKRVLVVVPRSQKQLGTLLRKDGSNYSALAAIATAERNGGSGDAPANVVWVNPAGFAKINALGRTIVLRHEILHVATGAAVPNEFPLWLEEGVAEYFGYRDSGVKQQIIASSLLADARNGRVPSKFAKTADFVPTNPRLSQAYEGSWWAARLIVQNYGEAALIRVYRTALAQSNKKTAVDVALRQELGISEAELTSLWRASIKDAA</sequence>
<keyword evidence="1" id="KW-0812">Transmembrane</keyword>
<gene>
    <name evidence="2" type="ORF">UFOPK1939_00020</name>
</gene>